<dbReference type="AlphaFoldDB" id="A0A6H1Q1W3"/>
<reference evidence="1 2" key="1">
    <citation type="journal article" date="2020" name="Nat. Microbiol.">
        <title>Lysogenic host-virus interactions in SAR11 marine bacteria.</title>
        <authorList>
            <person name="Morris R.M."/>
            <person name="Cain K.R."/>
            <person name="Hvorecny K.L."/>
            <person name="Kollman J.M."/>
        </authorList>
    </citation>
    <scope>NUCLEOTIDE SEQUENCE [LARGE SCALE GENOMIC DNA]</scope>
    <source>
        <strain evidence="1 2">NP1</strain>
    </source>
</reference>
<proteinExistence type="predicted"/>
<dbReference type="SUPFAM" id="SSF52113">
    <property type="entry name" value="BRCT domain"/>
    <property type="match status" value="1"/>
</dbReference>
<sequence>MKTFCITGKLKDKNGNFLERDEAINLIENNCPDMKFVSGVSGTTSYLIVAQIPNPDKKTVKIINAEKLGAKVVSNKQMLDFIKKRKFN</sequence>
<dbReference type="InterPro" id="IPR036420">
    <property type="entry name" value="BRCT_dom_sf"/>
</dbReference>
<organism evidence="1 2">
    <name type="scientific">Candidatus Pelagibacter giovannonii</name>
    <dbReference type="NCBI Taxonomy" id="2563896"/>
    <lineage>
        <taxon>Bacteria</taxon>
        <taxon>Pseudomonadati</taxon>
        <taxon>Pseudomonadota</taxon>
        <taxon>Alphaproteobacteria</taxon>
        <taxon>Candidatus Pelagibacterales</taxon>
        <taxon>Candidatus Pelagibacteraceae</taxon>
        <taxon>Candidatus Pelagibacter</taxon>
    </lineage>
</organism>
<dbReference type="Gene3D" id="3.40.50.10190">
    <property type="entry name" value="BRCT domain"/>
    <property type="match status" value="1"/>
</dbReference>
<dbReference type="EMBL" id="CP038852">
    <property type="protein sequence ID" value="QIZ20907.1"/>
    <property type="molecule type" value="Genomic_DNA"/>
</dbReference>
<dbReference type="RefSeq" id="WP_168606785.1">
    <property type="nucleotide sequence ID" value="NZ_CP038852.1"/>
</dbReference>
<accession>A0A6H1Q1W3</accession>
<protein>
    <submittedName>
        <fullName evidence="1">Uncharacterized protein</fullName>
    </submittedName>
</protein>
<gene>
    <name evidence="1" type="ORF">E5R92_03805</name>
</gene>
<evidence type="ECO:0000313" key="2">
    <source>
        <dbReference type="Proteomes" id="UP000501094"/>
    </source>
</evidence>
<keyword evidence="2" id="KW-1185">Reference proteome</keyword>
<dbReference type="KEGG" id="peg:E5R92_03805"/>
<evidence type="ECO:0000313" key="1">
    <source>
        <dbReference type="EMBL" id="QIZ20907.1"/>
    </source>
</evidence>
<name>A0A6H1Q1W3_9PROT</name>
<dbReference type="Proteomes" id="UP000501094">
    <property type="component" value="Chromosome"/>
</dbReference>